<keyword evidence="2" id="KW-1185">Reference proteome</keyword>
<dbReference type="AlphaFoldDB" id="A0A9P1EKI4"/>
<gene>
    <name evidence="1" type="ORF">CEURO_LOCUS19755</name>
</gene>
<organism evidence="1 2">
    <name type="scientific">Cuscuta europaea</name>
    <name type="common">European dodder</name>
    <dbReference type="NCBI Taxonomy" id="41803"/>
    <lineage>
        <taxon>Eukaryota</taxon>
        <taxon>Viridiplantae</taxon>
        <taxon>Streptophyta</taxon>
        <taxon>Embryophyta</taxon>
        <taxon>Tracheophyta</taxon>
        <taxon>Spermatophyta</taxon>
        <taxon>Magnoliopsida</taxon>
        <taxon>eudicotyledons</taxon>
        <taxon>Gunneridae</taxon>
        <taxon>Pentapetalae</taxon>
        <taxon>asterids</taxon>
        <taxon>lamiids</taxon>
        <taxon>Solanales</taxon>
        <taxon>Convolvulaceae</taxon>
        <taxon>Cuscuteae</taxon>
        <taxon>Cuscuta</taxon>
        <taxon>Cuscuta subgen. Cuscuta</taxon>
    </lineage>
</organism>
<reference evidence="1" key="1">
    <citation type="submission" date="2022-07" db="EMBL/GenBank/DDBJ databases">
        <authorList>
            <person name="Macas J."/>
            <person name="Novak P."/>
            <person name="Neumann P."/>
        </authorList>
    </citation>
    <scope>NUCLEOTIDE SEQUENCE</scope>
</reference>
<dbReference type="PANTHER" id="PTHR11439">
    <property type="entry name" value="GAG-POL-RELATED RETROTRANSPOSON"/>
    <property type="match status" value="1"/>
</dbReference>
<dbReference type="CDD" id="cd09272">
    <property type="entry name" value="RNase_HI_RT_Ty1"/>
    <property type="match status" value="1"/>
</dbReference>
<evidence type="ECO:0000313" key="2">
    <source>
        <dbReference type="Proteomes" id="UP001152484"/>
    </source>
</evidence>
<proteinExistence type="predicted"/>
<dbReference type="OrthoDB" id="1306039at2759"/>
<protein>
    <recommendedName>
        <fullName evidence="3">Mitochondrial protein</fullName>
    </recommendedName>
</protein>
<dbReference type="EMBL" id="CAMAPE010000060">
    <property type="protein sequence ID" value="CAH9112808.1"/>
    <property type="molecule type" value="Genomic_DNA"/>
</dbReference>
<dbReference type="PANTHER" id="PTHR11439:SF463">
    <property type="entry name" value="REVERSE TRANSCRIPTASE TY1_COPIA-TYPE DOMAIN-CONTAINING PROTEIN"/>
    <property type="match status" value="1"/>
</dbReference>
<evidence type="ECO:0000313" key="1">
    <source>
        <dbReference type="EMBL" id="CAH9112808.1"/>
    </source>
</evidence>
<comment type="caution">
    <text evidence="1">The sequence shown here is derived from an EMBL/GenBank/DDBJ whole genome shotgun (WGS) entry which is preliminary data.</text>
</comment>
<accession>A0A9P1EKI4</accession>
<dbReference type="Proteomes" id="UP001152484">
    <property type="component" value="Unassembled WGS sequence"/>
</dbReference>
<name>A0A9P1EKI4_CUSEU</name>
<sequence>MAYSDADWAGCPESCRFTTSYAVFIGGNLISWRSKKQPMVSKSSTEAEYRAVAYTLQDTLFVNLFPPLGYRHLHL</sequence>
<evidence type="ECO:0008006" key="3">
    <source>
        <dbReference type="Google" id="ProtNLM"/>
    </source>
</evidence>